<dbReference type="GO" id="GO:0005576">
    <property type="term" value="C:extracellular region"/>
    <property type="evidence" value="ECO:0007669"/>
    <property type="project" value="UniProtKB-SubCell"/>
</dbReference>
<dbReference type="Gene3D" id="2.160.20.10">
    <property type="entry name" value="Single-stranded right-handed beta-helix, Pectin lyase-like"/>
    <property type="match status" value="1"/>
</dbReference>
<dbReference type="OrthoDB" id="9795486at2"/>
<accession>U2FRA1</accession>
<reference evidence="6 7" key="1">
    <citation type="journal article" date="2011" name="J. Bacteriol.">
        <title>Genome sequence of Salinisphaera shabanensis, a gammaproteobacterium from the harsh, variable environment of the brine-seawater interface of the Shaban Deep in the Red Sea.</title>
        <authorList>
            <person name="Antunes A."/>
            <person name="Alam I."/>
            <person name="Bajic V.B."/>
            <person name="Stingl U."/>
        </authorList>
    </citation>
    <scope>NUCLEOTIDE SEQUENCE [LARGE SCALE GENOMIC DNA]</scope>
    <source>
        <strain evidence="6 7">E1L3A</strain>
    </source>
</reference>
<dbReference type="AlphaFoldDB" id="U2FRA1"/>
<dbReference type="GO" id="GO:0030570">
    <property type="term" value="F:pectate lyase activity"/>
    <property type="evidence" value="ECO:0007669"/>
    <property type="project" value="UniProtKB-EC"/>
</dbReference>
<dbReference type="PANTHER" id="PTHR40088">
    <property type="entry name" value="PECTATE LYASE (EUROFUNG)"/>
    <property type="match status" value="1"/>
</dbReference>
<dbReference type="Proteomes" id="UP000006242">
    <property type="component" value="Unassembled WGS sequence"/>
</dbReference>
<dbReference type="PANTHER" id="PTHR40088:SF2">
    <property type="entry name" value="SECRETED SUGAR HYDROLASE"/>
    <property type="match status" value="1"/>
</dbReference>
<dbReference type="InterPro" id="IPR052052">
    <property type="entry name" value="Polysaccharide_Lyase_9"/>
</dbReference>
<dbReference type="EMBL" id="AFNV02000017">
    <property type="protein sequence ID" value="ERJ18599.1"/>
    <property type="molecule type" value="Genomic_DNA"/>
</dbReference>
<keyword evidence="3 4" id="KW-0732">Signal</keyword>
<dbReference type="InterPro" id="IPR012334">
    <property type="entry name" value="Pectin_lyas_fold"/>
</dbReference>
<organism evidence="6 7">
    <name type="scientific">Salinisphaera shabanensis E1L3A</name>
    <dbReference type="NCBI Taxonomy" id="1033802"/>
    <lineage>
        <taxon>Bacteria</taxon>
        <taxon>Pseudomonadati</taxon>
        <taxon>Pseudomonadota</taxon>
        <taxon>Gammaproteobacteria</taxon>
        <taxon>Salinisphaerales</taxon>
        <taxon>Salinisphaeraceae</taxon>
        <taxon>Salinisphaera</taxon>
    </lineage>
</organism>
<keyword evidence="6" id="KW-0456">Lyase</keyword>
<dbReference type="InterPro" id="IPR039448">
    <property type="entry name" value="Beta_helix"/>
</dbReference>
<dbReference type="InterPro" id="IPR011050">
    <property type="entry name" value="Pectin_lyase_fold/virulence"/>
</dbReference>
<evidence type="ECO:0000256" key="2">
    <source>
        <dbReference type="ARBA" id="ARBA00022525"/>
    </source>
</evidence>
<evidence type="ECO:0000256" key="1">
    <source>
        <dbReference type="ARBA" id="ARBA00004613"/>
    </source>
</evidence>
<comment type="caution">
    <text evidence="6">The sequence shown here is derived from an EMBL/GenBank/DDBJ whole genome shotgun (WGS) entry which is preliminary data.</text>
</comment>
<dbReference type="SMART" id="SM00710">
    <property type="entry name" value="PbH1"/>
    <property type="match status" value="8"/>
</dbReference>
<feature type="domain" description="Right handed beta helix" evidence="5">
    <location>
        <begin position="153"/>
        <end position="346"/>
    </location>
</feature>
<feature type="signal peptide" evidence="4">
    <location>
        <begin position="1"/>
        <end position="37"/>
    </location>
</feature>
<dbReference type="eggNOG" id="COG3420">
    <property type="taxonomic scope" value="Bacteria"/>
</dbReference>
<dbReference type="RefSeq" id="WP_021031734.1">
    <property type="nucleotide sequence ID" value="NZ_AFNV02000017.1"/>
</dbReference>
<dbReference type="InterPro" id="IPR006626">
    <property type="entry name" value="PbH1"/>
</dbReference>
<sequence length="511" mass="55914">MQTESRYNPRTPGLMRLALKAVAASVLCLCITAASHAAEYYVAPHGNNDNAGSQRAPWRSIEFALRHAHAGDTVYLRAGRYREAVRMPRSGSRENGMITLRNYPFETAVIDGSGLRVAHGEQGLITVADRSYVRIQGLQIANFHSDDESVPMGIFVTGAGAHIELIDNHISAIETRKSGCDGNALGIAVYGRRSDAPLRDIRIAGNEVTRLKTGCSESISINGNVTDFEVVGNAVHDNNNIGIDVIGHEGMARDPAVDIARNGVIADNTVYNITSSANSAYPDGEMAAGGIYVDGGRDIVIERNRVFANDIGIELASEHGGHATRDVVVRNNLIYNNRSVGLSIGGYAPDVGGTVDCRIVHNTFYKNDTAMSWGGEVVIQYNARDNVFENNIVYANAQAVFINYYVDSTTQPLSSDRNLFYTEAGRYAGQWQWRAKHYDDMGGYARVSGNDRESLFGHPRIASARYVPDFALRQQTGPLVVPRGRNERALRDTGYNGRRADTTDFGAYEYY</sequence>
<dbReference type="Pfam" id="PF13229">
    <property type="entry name" value="Beta_helix"/>
    <property type="match status" value="1"/>
</dbReference>
<feature type="chain" id="PRO_5004626405" evidence="4">
    <location>
        <begin position="38"/>
        <end position="511"/>
    </location>
</feature>
<comment type="subcellular location">
    <subcellularLocation>
        <location evidence="1">Secreted</location>
    </subcellularLocation>
</comment>
<dbReference type="SUPFAM" id="SSF51126">
    <property type="entry name" value="Pectin lyase-like"/>
    <property type="match status" value="1"/>
</dbReference>
<dbReference type="EC" id="4.2.2.2" evidence="6"/>
<keyword evidence="7" id="KW-1185">Reference proteome</keyword>
<proteinExistence type="predicted"/>
<protein>
    <submittedName>
        <fullName evidence="6">Pectate lyase protein</fullName>
        <ecNumber evidence="6">4.2.2.2</ecNumber>
    </submittedName>
</protein>
<evidence type="ECO:0000256" key="3">
    <source>
        <dbReference type="ARBA" id="ARBA00022729"/>
    </source>
</evidence>
<evidence type="ECO:0000256" key="4">
    <source>
        <dbReference type="SAM" id="SignalP"/>
    </source>
</evidence>
<dbReference type="STRING" id="1033802.SSPSH_002513"/>
<evidence type="ECO:0000313" key="7">
    <source>
        <dbReference type="Proteomes" id="UP000006242"/>
    </source>
</evidence>
<name>U2FRA1_9GAMM</name>
<evidence type="ECO:0000259" key="5">
    <source>
        <dbReference type="Pfam" id="PF13229"/>
    </source>
</evidence>
<keyword evidence="2" id="KW-0964">Secreted</keyword>
<gene>
    <name evidence="6" type="ORF">SSPSH_002513</name>
</gene>
<reference evidence="6 7" key="2">
    <citation type="journal article" date="2013" name="PLoS ONE">
        <title>INDIGO - INtegrated Data Warehouse of MIcrobial GenOmes with Examples from the Red Sea Extremophiles.</title>
        <authorList>
            <person name="Alam I."/>
            <person name="Antunes A."/>
            <person name="Kamau A.A."/>
            <person name="Ba Alawi W."/>
            <person name="Kalkatawi M."/>
            <person name="Stingl U."/>
            <person name="Bajic V.B."/>
        </authorList>
    </citation>
    <scope>NUCLEOTIDE SEQUENCE [LARGE SCALE GENOMIC DNA]</scope>
    <source>
        <strain evidence="6 7">E1L3A</strain>
    </source>
</reference>
<evidence type="ECO:0000313" key="6">
    <source>
        <dbReference type="EMBL" id="ERJ18599.1"/>
    </source>
</evidence>